<evidence type="ECO:0000256" key="3">
    <source>
        <dbReference type="ARBA" id="ARBA00022692"/>
    </source>
</evidence>
<feature type="transmembrane region" description="Helical" evidence="6">
    <location>
        <begin position="111"/>
        <end position="132"/>
    </location>
</feature>
<evidence type="ECO:0000259" key="7">
    <source>
        <dbReference type="Pfam" id="PF00482"/>
    </source>
</evidence>
<sequence>MTTLADASLWFLLSRGFALLLLLGCVVLVLANPGGRTRDRIAERVRRVTVQAGAPSAMTMLHREDFRQGLSRQLARLGERLPEFDPMQRVKLGRQLTRAGFRERRAVSSMIGIKLSCALLFAGAALLLSPYIPRFGTYFVIRALVMIGAFVVGLIVPEYVLAALIARRRRKIAVCLPDALDLLVICTMAGNSLATSIKRVSLELARICPPLADELLVCADELTIGGGSAAVLINFAARVDLPSARSLAATLIQSQQYGTPITQALRTLSRAERAEQLIALEEKAAKLAPKITLPMMMFILPTVALIAGGPAVIRLLAIFK</sequence>
<evidence type="ECO:0000256" key="1">
    <source>
        <dbReference type="ARBA" id="ARBA00004651"/>
    </source>
</evidence>
<dbReference type="PANTHER" id="PTHR35007:SF2">
    <property type="entry name" value="PILUS ASSEMBLE PROTEIN"/>
    <property type="match status" value="1"/>
</dbReference>
<feature type="transmembrane region" description="Helical" evidence="6">
    <location>
        <begin position="12"/>
        <end position="31"/>
    </location>
</feature>
<keyword evidence="3 6" id="KW-0812">Transmembrane</keyword>
<keyword evidence="4 6" id="KW-1133">Transmembrane helix</keyword>
<evidence type="ECO:0000256" key="6">
    <source>
        <dbReference type="SAM" id="Phobius"/>
    </source>
</evidence>
<evidence type="ECO:0000313" key="9">
    <source>
        <dbReference type="Proteomes" id="UP000067711"/>
    </source>
</evidence>
<dbReference type="RefSeq" id="WP_066495712.1">
    <property type="nucleotide sequence ID" value="NZ_CP013389.1"/>
</dbReference>
<accession>A0A1B4G6A3</accession>
<dbReference type="Proteomes" id="UP000067711">
    <property type="component" value="Chromosome 1"/>
</dbReference>
<keyword evidence="2" id="KW-1003">Cell membrane</keyword>
<organism evidence="8 9">
    <name type="scientific">Burkholderia mayonis</name>
    <dbReference type="NCBI Taxonomy" id="1385591"/>
    <lineage>
        <taxon>Bacteria</taxon>
        <taxon>Pseudomonadati</taxon>
        <taxon>Pseudomonadota</taxon>
        <taxon>Betaproteobacteria</taxon>
        <taxon>Burkholderiales</taxon>
        <taxon>Burkholderiaceae</taxon>
        <taxon>Burkholderia</taxon>
        <taxon>pseudomallei group</taxon>
    </lineage>
</organism>
<feature type="domain" description="Type II secretion system protein GspF" evidence="7">
    <location>
        <begin position="180"/>
        <end position="306"/>
    </location>
</feature>
<dbReference type="InterPro" id="IPR018076">
    <property type="entry name" value="T2SS_GspF_dom"/>
</dbReference>
<protein>
    <submittedName>
        <fullName evidence="8">Fimbrial protein</fullName>
    </submittedName>
</protein>
<evidence type="ECO:0000313" key="8">
    <source>
        <dbReference type="EMBL" id="AOJ11450.1"/>
    </source>
</evidence>
<gene>
    <name evidence="8" type="ORF">WS71_30800</name>
</gene>
<proteinExistence type="predicted"/>
<evidence type="ECO:0000256" key="2">
    <source>
        <dbReference type="ARBA" id="ARBA00022475"/>
    </source>
</evidence>
<keyword evidence="5 6" id="KW-0472">Membrane</keyword>
<dbReference type="AlphaFoldDB" id="A0A1B4G6A3"/>
<evidence type="ECO:0000256" key="4">
    <source>
        <dbReference type="ARBA" id="ARBA00022989"/>
    </source>
</evidence>
<dbReference type="EMBL" id="CP013389">
    <property type="protein sequence ID" value="AOJ11450.1"/>
    <property type="molecule type" value="Genomic_DNA"/>
</dbReference>
<evidence type="ECO:0000256" key="5">
    <source>
        <dbReference type="ARBA" id="ARBA00023136"/>
    </source>
</evidence>
<reference evidence="8 9" key="1">
    <citation type="submission" date="2015-12" db="EMBL/GenBank/DDBJ databases">
        <title>Diversity of Burkholderia near neighbor genomes.</title>
        <authorList>
            <person name="Sahl J."/>
            <person name="Wagner D."/>
            <person name="Keim P."/>
        </authorList>
    </citation>
    <scope>NUCLEOTIDE SEQUENCE [LARGE SCALE GENOMIC DNA]</scope>
    <source>
        <strain evidence="8 9">BDU8</strain>
    </source>
</reference>
<name>A0A1B4G6A3_9BURK</name>
<feature type="transmembrane region" description="Helical" evidence="6">
    <location>
        <begin position="296"/>
        <end position="319"/>
    </location>
</feature>
<comment type="subcellular location">
    <subcellularLocation>
        <location evidence="1">Cell membrane</location>
        <topology evidence="1">Multi-pass membrane protein</topology>
    </subcellularLocation>
</comment>
<dbReference type="PANTHER" id="PTHR35007">
    <property type="entry name" value="INTEGRAL MEMBRANE PROTEIN-RELATED"/>
    <property type="match status" value="1"/>
</dbReference>
<dbReference type="GO" id="GO:0005886">
    <property type="term" value="C:plasma membrane"/>
    <property type="evidence" value="ECO:0007669"/>
    <property type="project" value="UniProtKB-SubCell"/>
</dbReference>
<feature type="transmembrane region" description="Helical" evidence="6">
    <location>
        <begin position="138"/>
        <end position="161"/>
    </location>
</feature>
<dbReference type="Pfam" id="PF00482">
    <property type="entry name" value="T2SSF"/>
    <property type="match status" value="1"/>
</dbReference>